<dbReference type="EMBL" id="CP000476">
    <property type="protein sequence ID" value="ABM10738.1"/>
    <property type="molecule type" value="Genomic_DNA"/>
</dbReference>
<geneLocation type="plasmid" evidence="1 2">
    <name>pTC2</name>
</geneLocation>
<keyword evidence="1" id="KW-0614">Plasmid</keyword>
<reference evidence="1 2" key="1">
    <citation type="journal article" date="2006" name="PLoS Genet.">
        <title>Secrets of soil survival revealed by the genome sequence of Arthrobacter aurescens TC1.</title>
        <authorList>
            <person name="Mongodin E.F."/>
            <person name="Shapir N."/>
            <person name="Daugherty S.C."/>
            <person name="DeBoy R.T."/>
            <person name="Emerson J.B."/>
            <person name="Shvartzbeyn A."/>
            <person name="Radune D."/>
            <person name="Vamathevan J."/>
            <person name="Riggs F."/>
            <person name="Grinberg V."/>
            <person name="Khouri H."/>
            <person name="Wackett L.P."/>
            <person name="Nelson K.E."/>
            <person name="Sadowsky M.J."/>
        </authorList>
    </citation>
    <scope>NUCLEOTIDE SEQUENCE [LARGE SCALE GENOMIC DNA]</scope>
    <source>
        <strain evidence="1 2">TC1</strain>
    </source>
</reference>
<keyword evidence="2" id="KW-1185">Reference proteome</keyword>
<dbReference type="RefSeq" id="WP_011777138.1">
    <property type="nucleotide sequence ID" value="NC_008713.1"/>
</dbReference>
<organism evidence="1 2">
    <name type="scientific">Paenarthrobacter aurescens (strain TC1)</name>
    <dbReference type="NCBI Taxonomy" id="290340"/>
    <lineage>
        <taxon>Bacteria</taxon>
        <taxon>Bacillati</taxon>
        <taxon>Actinomycetota</taxon>
        <taxon>Actinomycetes</taxon>
        <taxon>Micrococcales</taxon>
        <taxon>Micrococcaceae</taxon>
        <taxon>Paenarthrobacter</taxon>
    </lineage>
</organism>
<sequence length="87" mass="9506">MGLRNILSRRRKAVVPRLAVPGKSAELEAAWAELRQTVDESNVTSFRACSRNGRSWAEDPEAVRQIAATIARIMNDTAEGSKGNPAQ</sequence>
<dbReference type="HOGENOM" id="CLU_2285607_0_0_11"/>
<protein>
    <submittedName>
        <fullName evidence="1">Uncharacterized protein</fullName>
    </submittedName>
</protein>
<evidence type="ECO:0000313" key="2">
    <source>
        <dbReference type="Proteomes" id="UP000000637"/>
    </source>
</evidence>
<dbReference type="KEGG" id="aau:AAur_pTC20066"/>
<proteinExistence type="predicted"/>
<evidence type="ECO:0000313" key="1">
    <source>
        <dbReference type="EMBL" id="ABM10738.1"/>
    </source>
</evidence>
<name>A1RDB8_PAEAT</name>
<dbReference type="Proteomes" id="UP000000637">
    <property type="component" value="Plasmid pTC2"/>
</dbReference>
<gene>
    <name evidence="1" type="ordered locus">AAur_pTC20066</name>
</gene>
<dbReference type="AlphaFoldDB" id="A1RDB8"/>
<accession>A1RDB8</accession>